<keyword evidence="1" id="KW-1133">Transmembrane helix</keyword>
<accession>A0A0L8FM45</accession>
<name>A0A0L8FM45_OCTBM</name>
<sequence>MVILLITGDIESPIRNLISLFAHAHAHTHTHTHTFTLWINREERVGLPFNLMLTLPSPSQSLKNSPLMFAVPSSIPTLILGSYVIFYKYVKI</sequence>
<keyword evidence="1" id="KW-0812">Transmembrane</keyword>
<dbReference type="EMBL" id="KQ428994">
    <property type="protein sequence ID" value="KOF65713.1"/>
    <property type="molecule type" value="Genomic_DNA"/>
</dbReference>
<evidence type="ECO:0000313" key="2">
    <source>
        <dbReference type="EMBL" id="KOF65713.1"/>
    </source>
</evidence>
<reference evidence="2" key="1">
    <citation type="submission" date="2015-07" db="EMBL/GenBank/DDBJ databases">
        <title>MeaNS - Measles Nucleotide Surveillance Program.</title>
        <authorList>
            <person name="Tran T."/>
            <person name="Druce J."/>
        </authorList>
    </citation>
    <scope>NUCLEOTIDE SEQUENCE</scope>
    <source>
        <strain evidence="2">UCB-OBI-ISO-001</strain>
        <tissue evidence="2">Gonad</tissue>
    </source>
</reference>
<keyword evidence="1" id="KW-0472">Membrane</keyword>
<feature type="transmembrane region" description="Helical" evidence="1">
    <location>
        <begin position="67"/>
        <end position="86"/>
    </location>
</feature>
<proteinExistence type="predicted"/>
<protein>
    <submittedName>
        <fullName evidence="2">Uncharacterized protein</fullName>
    </submittedName>
</protein>
<dbReference type="AlphaFoldDB" id="A0A0L8FM45"/>
<organism evidence="2">
    <name type="scientific">Octopus bimaculoides</name>
    <name type="common">California two-spotted octopus</name>
    <dbReference type="NCBI Taxonomy" id="37653"/>
    <lineage>
        <taxon>Eukaryota</taxon>
        <taxon>Metazoa</taxon>
        <taxon>Spiralia</taxon>
        <taxon>Lophotrochozoa</taxon>
        <taxon>Mollusca</taxon>
        <taxon>Cephalopoda</taxon>
        <taxon>Coleoidea</taxon>
        <taxon>Octopodiformes</taxon>
        <taxon>Octopoda</taxon>
        <taxon>Incirrata</taxon>
        <taxon>Octopodidae</taxon>
        <taxon>Octopus</taxon>
    </lineage>
</organism>
<evidence type="ECO:0000256" key="1">
    <source>
        <dbReference type="SAM" id="Phobius"/>
    </source>
</evidence>
<gene>
    <name evidence="2" type="ORF">OCBIM_22014584mg</name>
</gene>